<comment type="caution">
    <text evidence="4">The sequence shown here is derived from an EMBL/GenBank/DDBJ whole genome shotgun (WGS) entry which is preliminary data.</text>
</comment>
<comment type="similarity">
    <text evidence="1">Belongs to the FAM114 family.</text>
</comment>
<gene>
    <name evidence="4" type="ORF">BOX15_Mlig020948g1</name>
</gene>
<keyword evidence="5" id="KW-1185">Reference proteome</keyword>
<evidence type="ECO:0000256" key="3">
    <source>
        <dbReference type="SAM" id="MobiDB-lite"/>
    </source>
</evidence>
<feature type="compositionally biased region" description="Low complexity" evidence="3">
    <location>
        <begin position="26"/>
        <end position="39"/>
    </location>
</feature>
<evidence type="ECO:0000313" key="5">
    <source>
        <dbReference type="Proteomes" id="UP000215902"/>
    </source>
</evidence>
<dbReference type="InterPro" id="IPR007998">
    <property type="entry name" value="DUF719"/>
</dbReference>
<organism evidence="4 5">
    <name type="scientific">Macrostomum lignano</name>
    <dbReference type="NCBI Taxonomy" id="282301"/>
    <lineage>
        <taxon>Eukaryota</taxon>
        <taxon>Metazoa</taxon>
        <taxon>Spiralia</taxon>
        <taxon>Lophotrochozoa</taxon>
        <taxon>Platyhelminthes</taxon>
        <taxon>Rhabditophora</taxon>
        <taxon>Macrostomorpha</taxon>
        <taxon>Macrostomida</taxon>
        <taxon>Macrostomidae</taxon>
        <taxon>Macrostomum</taxon>
    </lineage>
</organism>
<proteinExistence type="inferred from homology"/>
<keyword evidence="2" id="KW-0597">Phosphoprotein</keyword>
<accession>A0A267E5Z7</accession>
<dbReference type="EMBL" id="NIVC01002648">
    <property type="protein sequence ID" value="PAA56239.1"/>
    <property type="molecule type" value="Genomic_DNA"/>
</dbReference>
<dbReference type="PANTHER" id="PTHR12842:SF6">
    <property type="entry name" value="FI01459P"/>
    <property type="match status" value="1"/>
</dbReference>
<feature type="region of interest" description="Disordered" evidence="3">
    <location>
        <begin position="111"/>
        <end position="173"/>
    </location>
</feature>
<evidence type="ECO:0008006" key="6">
    <source>
        <dbReference type="Google" id="ProtNLM"/>
    </source>
</evidence>
<evidence type="ECO:0000256" key="1">
    <source>
        <dbReference type="ARBA" id="ARBA00006903"/>
    </source>
</evidence>
<dbReference type="PANTHER" id="PTHR12842">
    <property type="entry name" value="FI01459P"/>
    <property type="match status" value="1"/>
</dbReference>
<protein>
    <recommendedName>
        <fullName evidence="6">Protein FAM114A2</fullName>
    </recommendedName>
</protein>
<sequence>MSDSESGDFESADEEAMVDKPTVEKNSNSTENVETNNANPHPAPVVMNQPPTAAEADAAGPNVELSYGEGAAGGGGGSGWTSWGLSWGQSLISGAKSGVTVLAKELGDGIGTVSRTVESVLDAPSPEDMASDGGAATQAATEDSQQQQKPQEQEQQEGKADQNADSGSESGWLKSSWRVGGALTSSVTQTGSYLVTGGLDLLETLGKRTMDALQETDPGFQRTKVLLGRGRRPNLSELLREAQASGGSNAAAAAAAASSSDSTDVAADADIDSADFACQFDRLNGSAYLDGLQTLAGQCELRLQAKLSTRPGMRPTMAEILARLERVRAEPGDDEAEDSSVKPETLEAALAALPDQFGPANAWLSKAVAADCLPADSGDGEEGSSDKDIVGLQVDCVRRLAALTAATMHYLLKAASLASAAAEASSDSAAAAAADSATKLVGLCFALIGCADAVRERACILIQAAASGAEGVEASAATSVDEHAVNQAMTQVILEAEGAKAYLQDAFLLLAPVLQLAALEEPVATASS</sequence>
<dbReference type="OrthoDB" id="5597648at2759"/>
<dbReference type="Pfam" id="PF05334">
    <property type="entry name" value="DUF719"/>
    <property type="match status" value="1"/>
</dbReference>
<feature type="compositionally biased region" description="Acidic residues" evidence="3">
    <location>
        <begin position="1"/>
        <end position="16"/>
    </location>
</feature>
<feature type="compositionally biased region" description="Gly residues" evidence="3">
    <location>
        <begin position="70"/>
        <end position="79"/>
    </location>
</feature>
<feature type="region of interest" description="Disordered" evidence="3">
    <location>
        <begin position="1"/>
        <end position="81"/>
    </location>
</feature>
<dbReference type="Proteomes" id="UP000215902">
    <property type="component" value="Unassembled WGS sequence"/>
</dbReference>
<evidence type="ECO:0000256" key="2">
    <source>
        <dbReference type="ARBA" id="ARBA00022553"/>
    </source>
</evidence>
<reference evidence="4 5" key="1">
    <citation type="submission" date="2017-06" db="EMBL/GenBank/DDBJ databases">
        <title>A platform for efficient transgenesis in Macrostomum lignano, a flatworm model organism for stem cell research.</title>
        <authorList>
            <person name="Berezikov E."/>
        </authorList>
    </citation>
    <scope>NUCLEOTIDE SEQUENCE [LARGE SCALE GENOMIC DNA]</scope>
    <source>
        <strain evidence="4">DV1</strain>
        <tissue evidence="4">Whole organism</tissue>
    </source>
</reference>
<dbReference type="AlphaFoldDB" id="A0A267E5Z7"/>
<name>A0A267E5Z7_9PLAT</name>
<evidence type="ECO:0000313" key="4">
    <source>
        <dbReference type="EMBL" id="PAA56239.1"/>
    </source>
</evidence>